<keyword evidence="3" id="KW-1185">Reference proteome</keyword>
<evidence type="ECO:0008006" key="4">
    <source>
        <dbReference type="Google" id="ProtNLM"/>
    </source>
</evidence>
<organism evidence="2 3">
    <name type="scientific">Plantibacter cousiniae</name>
    <name type="common">nom. nud.</name>
    <dbReference type="NCBI Taxonomy" id="199709"/>
    <lineage>
        <taxon>Bacteria</taxon>
        <taxon>Bacillati</taxon>
        <taxon>Actinomycetota</taxon>
        <taxon>Actinomycetes</taxon>
        <taxon>Micrococcales</taxon>
        <taxon>Microbacteriaceae</taxon>
        <taxon>Plantibacter</taxon>
    </lineage>
</organism>
<evidence type="ECO:0000313" key="3">
    <source>
        <dbReference type="Proteomes" id="UP000190827"/>
    </source>
</evidence>
<keyword evidence="1" id="KW-1133">Transmembrane helix</keyword>
<evidence type="ECO:0000256" key="1">
    <source>
        <dbReference type="SAM" id="Phobius"/>
    </source>
</evidence>
<reference evidence="2 3" key="1">
    <citation type="submission" date="2017-02" db="EMBL/GenBank/DDBJ databases">
        <authorList>
            <person name="Varghese N."/>
            <person name="Submissions S."/>
        </authorList>
    </citation>
    <scope>NUCLEOTIDE SEQUENCE [LARGE SCALE GENOMIC DNA]</scope>
    <source>
        <strain evidence="2 3">VKM Ac-1787</strain>
    </source>
</reference>
<accession>A0ABY1LPZ5</accession>
<dbReference type="EMBL" id="FUZO01000002">
    <property type="protein sequence ID" value="SKC68405.1"/>
    <property type="molecule type" value="Genomic_DNA"/>
</dbReference>
<dbReference type="Proteomes" id="UP000190827">
    <property type="component" value="Unassembled WGS sequence"/>
</dbReference>
<evidence type="ECO:0000313" key="2">
    <source>
        <dbReference type="EMBL" id="SKC68405.1"/>
    </source>
</evidence>
<keyword evidence="1" id="KW-0812">Transmembrane</keyword>
<gene>
    <name evidence="2" type="ORF">SAMN06295973_2819</name>
</gene>
<proteinExistence type="predicted"/>
<keyword evidence="1" id="KW-0472">Membrane</keyword>
<feature type="transmembrane region" description="Helical" evidence="1">
    <location>
        <begin position="6"/>
        <end position="31"/>
    </location>
</feature>
<comment type="caution">
    <text evidence="2">The sequence shown here is derived from an EMBL/GenBank/DDBJ whole genome shotgun (WGS) entry which is preliminary data.</text>
</comment>
<dbReference type="RefSeq" id="WP_079706564.1">
    <property type="nucleotide sequence ID" value="NZ_FUZO01000002.1"/>
</dbReference>
<name>A0ABY1LPZ5_9MICO</name>
<protein>
    <recommendedName>
        <fullName evidence="4">CcmD family protein</fullName>
    </recommendedName>
</protein>
<sequence>MNLDPTALIVFYSAAWLLAFILFVLLWIFIIRTAVLSALRKHHAETQAERRAAAGRGLPQ</sequence>